<keyword evidence="1" id="KW-0963">Cytoplasm</keyword>
<keyword evidence="6" id="KW-0238">DNA-binding</keyword>
<protein>
    <recommendedName>
        <fullName evidence="11">Flagellar transcriptional activator FlhC</fullName>
    </recommendedName>
</protein>
<dbReference type="SUPFAM" id="SSF160930">
    <property type="entry name" value="FlhC-like"/>
    <property type="match status" value="1"/>
</dbReference>
<dbReference type="GO" id="GO:0003677">
    <property type="term" value="F:DNA binding"/>
    <property type="evidence" value="ECO:0007669"/>
    <property type="project" value="UniProtKB-KW"/>
</dbReference>
<dbReference type="GO" id="GO:0044781">
    <property type="term" value="P:bacterial-type flagellum organization"/>
    <property type="evidence" value="ECO:0007669"/>
    <property type="project" value="UniProtKB-KW"/>
</dbReference>
<keyword evidence="4" id="KW-0862">Zinc</keyword>
<evidence type="ECO:0008006" key="11">
    <source>
        <dbReference type="Google" id="ProtNLM"/>
    </source>
</evidence>
<keyword evidence="2" id="KW-0479">Metal-binding</keyword>
<dbReference type="Pfam" id="PF05280">
    <property type="entry name" value="FlhC"/>
    <property type="match status" value="1"/>
</dbReference>
<evidence type="ECO:0000256" key="2">
    <source>
        <dbReference type="ARBA" id="ARBA00022723"/>
    </source>
</evidence>
<accession>A0A177MMM0</accession>
<comment type="caution">
    <text evidence="9">The sequence shown here is derived from an EMBL/GenBank/DDBJ whole genome shotgun (WGS) entry which is preliminary data.</text>
</comment>
<dbReference type="RefSeq" id="WP_064008130.1">
    <property type="nucleotide sequence ID" value="NZ_LUUG01000060.1"/>
</dbReference>
<evidence type="ECO:0000256" key="8">
    <source>
        <dbReference type="ARBA" id="ARBA00023163"/>
    </source>
</evidence>
<evidence type="ECO:0000256" key="7">
    <source>
        <dbReference type="ARBA" id="ARBA00023159"/>
    </source>
</evidence>
<name>A0A177MMM0_METMH</name>
<dbReference type="InterPro" id="IPR007944">
    <property type="entry name" value="FlhC"/>
</dbReference>
<evidence type="ECO:0000256" key="6">
    <source>
        <dbReference type="ARBA" id="ARBA00023125"/>
    </source>
</evidence>
<proteinExistence type="predicted"/>
<keyword evidence="5" id="KW-0805">Transcription regulation</keyword>
<evidence type="ECO:0000256" key="3">
    <source>
        <dbReference type="ARBA" id="ARBA00022795"/>
    </source>
</evidence>
<dbReference type="AlphaFoldDB" id="A0A177MMM0"/>
<dbReference type="EMBL" id="LUUG01000060">
    <property type="protein sequence ID" value="OAI06170.1"/>
    <property type="molecule type" value="Genomic_DNA"/>
</dbReference>
<gene>
    <name evidence="9" type="ORF">A1332_01290</name>
</gene>
<organism evidence="9 10">
    <name type="scientific">Methylomonas methanica</name>
    <dbReference type="NCBI Taxonomy" id="421"/>
    <lineage>
        <taxon>Bacteria</taxon>
        <taxon>Pseudomonadati</taxon>
        <taxon>Pseudomonadota</taxon>
        <taxon>Gammaproteobacteria</taxon>
        <taxon>Methylococcales</taxon>
        <taxon>Methylococcaceae</taxon>
        <taxon>Methylomonas</taxon>
    </lineage>
</organism>
<evidence type="ECO:0000313" key="9">
    <source>
        <dbReference type="EMBL" id="OAI06170.1"/>
    </source>
</evidence>
<evidence type="ECO:0000313" key="10">
    <source>
        <dbReference type="Proteomes" id="UP000078090"/>
    </source>
</evidence>
<dbReference type="GO" id="GO:1902208">
    <property type="term" value="P:regulation of bacterial-type flagellum assembly"/>
    <property type="evidence" value="ECO:0007669"/>
    <property type="project" value="InterPro"/>
</dbReference>
<dbReference type="GO" id="GO:0045893">
    <property type="term" value="P:positive regulation of DNA-templated transcription"/>
    <property type="evidence" value="ECO:0007669"/>
    <property type="project" value="InterPro"/>
</dbReference>
<reference evidence="9 10" key="1">
    <citation type="submission" date="2016-03" db="EMBL/GenBank/DDBJ databases">
        <authorList>
            <person name="Ploux O."/>
        </authorList>
    </citation>
    <scope>NUCLEOTIDE SEQUENCE [LARGE SCALE GENOMIC DNA]</scope>
    <source>
        <strain evidence="9 10">R-45363</strain>
    </source>
</reference>
<sequence length="157" mass="18238">MLDNYKQQTLALELIKRKARISTIHEETTLSIKWLRKAYREYHGISARSGDNKQSIHALTRTNKQYKEATAFAVCYRHAELVVEQLEIYKVINAFDAFKKIHPISQLGFSETGVIVEELKANTIELTRCTFCNCWNLLRARMNEIELCGVCKTRLKN</sequence>
<keyword evidence="3" id="KW-1005">Bacterial flagellum biogenesis</keyword>
<evidence type="ECO:0000256" key="4">
    <source>
        <dbReference type="ARBA" id="ARBA00022833"/>
    </source>
</evidence>
<evidence type="ECO:0000256" key="1">
    <source>
        <dbReference type="ARBA" id="ARBA00022490"/>
    </source>
</evidence>
<keyword evidence="8" id="KW-0804">Transcription</keyword>
<evidence type="ECO:0000256" key="5">
    <source>
        <dbReference type="ARBA" id="ARBA00023015"/>
    </source>
</evidence>
<keyword evidence="7" id="KW-0010">Activator</keyword>
<dbReference type="Proteomes" id="UP000078090">
    <property type="component" value="Unassembled WGS sequence"/>
</dbReference>
<dbReference type="GO" id="GO:0046872">
    <property type="term" value="F:metal ion binding"/>
    <property type="evidence" value="ECO:0007669"/>
    <property type="project" value="UniProtKB-KW"/>
</dbReference>